<name>A0A4R3VRX3_9SPHI</name>
<dbReference type="Proteomes" id="UP000295197">
    <property type="component" value="Unassembled WGS sequence"/>
</dbReference>
<dbReference type="EMBL" id="SMBZ01000028">
    <property type="protein sequence ID" value="TCV11387.1"/>
    <property type="molecule type" value="Genomic_DNA"/>
</dbReference>
<keyword evidence="2" id="KW-1185">Reference proteome</keyword>
<sequence length="94" mass="10925">MSFKYFLEIAPEEDVINSSSLTKFRKLRLKDMDLSNLLINKTVSIALEKDIIKSKSIIVEATHTHSRSNPYTALEVLKERSKLLRKVIYQINEE</sequence>
<protein>
    <recommendedName>
        <fullName evidence="3">Transposase-like protein DUF772</fullName>
    </recommendedName>
</protein>
<proteinExistence type="predicted"/>
<evidence type="ECO:0000313" key="1">
    <source>
        <dbReference type="EMBL" id="TCV11387.1"/>
    </source>
</evidence>
<accession>A0A4R3VRX3</accession>
<evidence type="ECO:0008006" key="3">
    <source>
        <dbReference type="Google" id="ProtNLM"/>
    </source>
</evidence>
<reference evidence="1 2" key="1">
    <citation type="submission" date="2019-03" db="EMBL/GenBank/DDBJ databases">
        <title>Genomic Encyclopedia of Type Strains, Phase IV (KMG-IV): sequencing the most valuable type-strain genomes for metagenomic binning, comparative biology and taxonomic classification.</title>
        <authorList>
            <person name="Goeker M."/>
        </authorList>
    </citation>
    <scope>NUCLEOTIDE SEQUENCE [LARGE SCALE GENOMIC DNA]</scope>
    <source>
        <strain evidence="1 2">DSM 22362</strain>
    </source>
</reference>
<organism evidence="1 2">
    <name type="scientific">Sphingobacterium alimentarium</name>
    <dbReference type="NCBI Taxonomy" id="797292"/>
    <lineage>
        <taxon>Bacteria</taxon>
        <taxon>Pseudomonadati</taxon>
        <taxon>Bacteroidota</taxon>
        <taxon>Sphingobacteriia</taxon>
        <taxon>Sphingobacteriales</taxon>
        <taxon>Sphingobacteriaceae</taxon>
        <taxon>Sphingobacterium</taxon>
    </lineage>
</organism>
<dbReference type="AlphaFoldDB" id="A0A4R3VRX3"/>
<gene>
    <name evidence="1" type="ORF">EDC17_102822</name>
</gene>
<evidence type="ECO:0000313" key="2">
    <source>
        <dbReference type="Proteomes" id="UP000295197"/>
    </source>
</evidence>
<comment type="caution">
    <text evidence="1">The sequence shown here is derived from an EMBL/GenBank/DDBJ whole genome shotgun (WGS) entry which is preliminary data.</text>
</comment>